<evidence type="ECO:0000313" key="8">
    <source>
        <dbReference type="EMBL" id="KIM67119.1"/>
    </source>
</evidence>
<evidence type="ECO:0000256" key="2">
    <source>
        <dbReference type="ARBA" id="ARBA00022741"/>
    </source>
</evidence>
<comment type="similarity">
    <text evidence="1">Belongs to the DNA mismatch repair MutS family.</text>
</comment>
<dbReference type="PANTHER" id="PTHR11361">
    <property type="entry name" value="DNA MISMATCH REPAIR PROTEIN MUTS FAMILY MEMBER"/>
    <property type="match status" value="1"/>
</dbReference>
<gene>
    <name evidence="8" type="ORF">SCLCIDRAFT_108963</name>
</gene>
<dbReference type="GO" id="GO:0043504">
    <property type="term" value="P:mitochondrial DNA repair"/>
    <property type="evidence" value="ECO:0007669"/>
    <property type="project" value="TreeGrafter"/>
</dbReference>
<dbReference type="InParanoid" id="A0A0C3EFQ4"/>
<dbReference type="OrthoDB" id="2534523at2759"/>
<dbReference type="Gene3D" id="3.40.50.300">
    <property type="entry name" value="P-loop containing nucleotide triphosphate hydrolases"/>
    <property type="match status" value="1"/>
</dbReference>
<dbReference type="STRING" id="1036808.A0A0C3EFQ4"/>
<dbReference type="InterPro" id="IPR017261">
    <property type="entry name" value="DNA_mismatch_repair_MutS/MSH"/>
</dbReference>
<dbReference type="InterPro" id="IPR016151">
    <property type="entry name" value="DNA_mismatch_repair_MutS_N"/>
</dbReference>
<keyword evidence="2" id="KW-0547">Nucleotide-binding</keyword>
<dbReference type="SUPFAM" id="SSF55271">
    <property type="entry name" value="DNA repair protein MutS, domain I"/>
    <property type="match status" value="1"/>
</dbReference>
<keyword evidence="9" id="KW-1185">Reference proteome</keyword>
<evidence type="ECO:0000259" key="7">
    <source>
        <dbReference type="PROSITE" id="PS00486"/>
    </source>
</evidence>
<keyword evidence="6" id="KW-0234">DNA repair</keyword>
<dbReference type="InterPro" id="IPR007860">
    <property type="entry name" value="DNA_mmatch_repair_MutS_con_dom"/>
</dbReference>
<dbReference type="Pfam" id="PF05188">
    <property type="entry name" value="MutS_II"/>
    <property type="match status" value="1"/>
</dbReference>
<proteinExistence type="inferred from homology"/>
<dbReference type="GO" id="GO:0140664">
    <property type="term" value="F:ATP-dependent DNA damage sensor activity"/>
    <property type="evidence" value="ECO:0007669"/>
    <property type="project" value="InterPro"/>
</dbReference>
<keyword evidence="3" id="KW-0227">DNA damage</keyword>
<dbReference type="Pfam" id="PF01624">
    <property type="entry name" value="MutS_I"/>
    <property type="match status" value="1"/>
</dbReference>
<dbReference type="GO" id="GO:0005739">
    <property type="term" value="C:mitochondrion"/>
    <property type="evidence" value="ECO:0007669"/>
    <property type="project" value="TreeGrafter"/>
</dbReference>
<reference evidence="9" key="2">
    <citation type="submission" date="2015-01" db="EMBL/GenBank/DDBJ databases">
        <title>Evolutionary Origins and Diversification of the Mycorrhizal Mutualists.</title>
        <authorList>
            <consortium name="DOE Joint Genome Institute"/>
            <consortium name="Mycorrhizal Genomics Consortium"/>
            <person name="Kohler A."/>
            <person name="Kuo A."/>
            <person name="Nagy L.G."/>
            <person name="Floudas D."/>
            <person name="Copeland A."/>
            <person name="Barry K.W."/>
            <person name="Cichocki N."/>
            <person name="Veneault-Fourrey C."/>
            <person name="LaButti K."/>
            <person name="Lindquist E.A."/>
            <person name="Lipzen A."/>
            <person name="Lundell T."/>
            <person name="Morin E."/>
            <person name="Murat C."/>
            <person name="Riley R."/>
            <person name="Ohm R."/>
            <person name="Sun H."/>
            <person name="Tunlid A."/>
            <person name="Henrissat B."/>
            <person name="Grigoriev I.V."/>
            <person name="Hibbett D.S."/>
            <person name="Martin F."/>
        </authorList>
    </citation>
    <scope>NUCLEOTIDE SEQUENCE [LARGE SCALE GENOMIC DNA]</scope>
    <source>
        <strain evidence="9">Foug A</strain>
    </source>
</reference>
<evidence type="ECO:0000256" key="1">
    <source>
        <dbReference type="ARBA" id="ARBA00006271"/>
    </source>
</evidence>
<keyword evidence="4" id="KW-0067">ATP-binding</keyword>
<dbReference type="SMART" id="SM00533">
    <property type="entry name" value="MUTSd"/>
    <property type="match status" value="1"/>
</dbReference>
<evidence type="ECO:0000256" key="6">
    <source>
        <dbReference type="ARBA" id="ARBA00023204"/>
    </source>
</evidence>
<evidence type="ECO:0000256" key="4">
    <source>
        <dbReference type="ARBA" id="ARBA00022840"/>
    </source>
</evidence>
<dbReference type="SUPFAM" id="SSF52540">
    <property type="entry name" value="P-loop containing nucleoside triphosphate hydrolases"/>
    <property type="match status" value="1"/>
</dbReference>
<evidence type="ECO:0000256" key="3">
    <source>
        <dbReference type="ARBA" id="ARBA00022763"/>
    </source>
</evidence>
<dbReference type="GO" id="GO:0030983">
    <property type="term" value="F:mismatched DNA binding"/>
    <property type="evidence" value="ECO:0007669"/>
    <property type="project" value="InterPro"/>
</dbReference>
<dbReference type="InterPro" id="IPR000432">
    <property type="entry name" value="DNA_mismatch_repair_MutS_C"/>
</dbReference>
<dbReference type="Gene3D" id="1.10.1420.10">
    <property type="match status" value="2"/>
</dbReference>
<dbReference type="HOGENOM" id="CLU_002472_4_0_1"/>
<dbReference type="PIRSF" id="PIRSF037677">
    <property type="entry name" value="DNA_mis_repair_Msh6"/>
    <property type="match status" value="1"/>
</dbReference>
<dbReference type="GO" id="GO:0005634">
    <property type="term" value="C:nucleus"/>
    <property type="evidence" value="ECO:0007669"/>
    <property type="project" value="TreeGrafter"/>
</dbReference>
<dbReference type="Pfam" id="PF00488">
    <property type="entry name" value="MutS_V"/>
    <property type="match status" value="1"/>
</dbReference>
<dbReference type="Pfam" id="PF05192">
    <property type="entry name" value="MutS_III"/>
    <property type="match status" value="1"/>
</dbReference>
<dbReference type="InterPro" id="IPR027417">
    <property type="entry name" value="P-loop_NTPase"/>
</dbReference>
<dbReference type="SUPFAM" id="SSF48334">
    <property type="entry name" value="DNA repair protein MutS, domain III"/>
    <property type="match status" value="1"/>
</dbReference>
<dbReference type="Proteomes" id="UP000053989">
    <property type="component" value="Unassembled WGS sequence"/>
</dbReference>
<feature type="domain" description="DNA mismatch repair proteins mutS family" evidence="7">
    <location>
        <begin position="757"/>
        <end position="773"/>
    </location>
</feature>
<accession>A0A0C3EFQ4</accession>
<dbReference type="EMBL" id="KN822014">
    <property type="protein sequence ID" value="KIM67119.1"/>
    <property type="molecule type" value="Genomic_DNA"/>
</dbReference>
<dbReference type="InterPro" id="IPR007696">
    <property type="entry name" value="DNA_mismatch_repair_MutS_core"/>
</dbReference>
<evidence type="ECO:0000313" key="9">
    <source>
        <dbReference type="Proteomes" id="UP000053989"/>
    </source>
</evidence>
<dbReference type="InterPro" id="IPR045076">
    <property type="entry name" value="MutS"/>
</dbReference>
<dbReference type="GO" id="GO:0006298">
    <property type="term" value="P:mismatch repair"/>
    <property type="evidence" value="ECO:0007669"/>
    <property type="project" value="InterPro"/>
</dbReference>
<dbReference type="InterPro" id="IPR007695">
    <property type="entry name" value="DNA_mismatch_repair_MutS-lik_N"/>
</dbReference>
<dbReference type="InterPro" id="IPR036187">
    <property type="entry name" value="DNA_mismatch_repair_MutS_sf"/>
</dbReference>
<keyword evidence="5" id="KW-0238">DNA-binding</keyword>
<dbReference type="Gene3D" id="3.40.1170.10">
    <property type="entry name" value="DNA repair protein MutS, domain I"/>
    <property type="match status" value="1"/>
</dbReference>
<dbReference type="PANTHER" id="PTHR11361:SF34">
    <property type="entry name" value="DNA MISMATCH REPAIR PROTEIN MSH1, MITOCHONDRIAL"/>
    <property type="match status" value="1"/>
</dbReference>
<dbReference type="InterPro" id="IPR036678">
    <property type="entry name" value="MutS_con_dom_sf"/>
</dbReference>
<dbReference type="FunFam" id="3.40.50.300:FF:001238">
    <property type="entry name" value="DNA mismatch repair protein"/>
    <property type="match status" value="1"/>
</dbReference>
<reference evidence="8 9" key="1">
    <citation type="submission" date="2014-04" db="EMBL/GenBank/DDBJ databases">
        <authorList>
            <consortium name="DOE Joint Genome Institute"/>
            <person name="Kuo A."/>
            <person name="Kohler A."/>
            <person name="Nagy L.G."/>
            <person name="Floudas D."/>
            <person name="Copeland A."/>
            <person name="Barry K.W."/>
            <person name="Cichocki N."/>
            <person name="Veneault-Fourrey C."/>
            <person name="LaButti K."/>
            <person name="Lindquist E.A."/>
            <person name="Lipzen A."/>
            <person name="Lundell T."/>
            <person name="Morin E."/>
            <person name="Murat C."/>
            <person name="Sun H."/>
            <person name="Tunlid A."/>
            <person name="Henrissat B."/>
            <person name="Grigoriev I.V."/>
            <person name="Hibbett D.S."/>
            <person name="Martin F."/>
            <person name="Nordberg H.P."/>
            <person name="Cantor M.N."/>
            <person name="Hua S.X."/>
        </authorList>
    </citation>
    <scope>NUCLEOTIDE SEQUENCE [LARGE SCALE GENOMIC DNA]</scope>
    <source>
        <strain evidence="8 9">Foug A</strain>
    </source>
</reference>
<dbReference type="PROSITE" id="PS00486">
    <property type="entry name" value="DNA_MISMATCH_REPAIR_2"/>
    <property type="match status" value="1"/>
</dbReference>
<dbReference type="GO" id="GO:0005524">
    <property type="term" value="F:ATP binding"/>
    <property type="evidence" value="ECO:0007669"/>
    <property type="project" value="UniProtKB-KW"/>
</dbReference>
<protein>
    <recommendedName>
        <fullName evidence="7">DNA mismatch repair proteins mutS family domain-containing protein</fullName>
    </recommendedName>
</protein>
<dbReference type="SUPFAM" id="SSF53150">
    <property type="entry name" value="DNA repair protein MutS, domain II"/>
    <property type="match status" value="1"/>
</dbReference>
<dbReference type="FunCoup" id="A0A0C3EFQ4">
    <property type="interactions" value="293"/>
</dbReference>
<sequence>MGSIGEPAAGSPSRQPRNTLAKEILTNLQNFPHCILLTRVGQFYESYFDQAKDVARLLGIKLTSRIWDKQNIDMCGFPIMHLDKYLKVLVLQHKRFVAMCEEFPHYQPGQKPAFERRVVRVITPGTLIDEPFLNHYENNYLLAIASALNISDDIDDSHSFGLAWTDVSTGEFFTKMIHLESLKDHLARISPKEIVLPRELKNCLDHPVRQAIGDEDIFVSYPTHFPSDEPLPFPVDDVSLETNQLSVTYTTRESEAINILTSYMRENLLEHMPQLSTPSQEGSEERMQIDSHTIKALEIRESTREGGVTGSLLSVVKRTVTSSGTRFLVRRLCSPSTSVREIQSRQALVKFFYTRPFLCNDVVQMLKECDDATRIVQKFLLSKGEPRDLLSINRTIEVWIAIQKRLELERKMETSERGNLICNEWEGIDALVSGIADLQSLSCRIALAMHDIEVPDLAVEAPGEGDIPQEEKETQTVAYNGIYKWTVRPEFSDRLTDLHGNLNNLLDSRRRMERELQVQYNAPSLTLRTSSAQGMHVHIARAKRDQSRVKSSADFVNISESASTSSFFYQPWSQLGNQIVETTIAISNAEKEIFNTLRNEVKALATQLRRNARIMDELDVTMGFANLAAELRLVRPIIKDDATYEVTGGRHPTVELGLLNSGRVFTPNSVSIRSDSRLHVITGPNMAGKSTFLRQTALMAILAQTGSFVPAEHAVIGVVDKLFSRVGAKDDLFRDRSTFMVEMLETAEILRRATPRSLVIMDEVGRGTTVRDGLAIAFATVHHLVVHSRCRALFATHFHELVDLLAYSKDNHHGDGIFCDVGFFCTDVHETADNYFTYSHHLRPGVNRDSHGLKVAQLAGMPKSVVLLAKNILTALQGQQHMPSAEELSLLGRSTTATDK</sequence>
<dbReference type="AlphaFoldDB" id="A0A0C3EFQ4"/>
<dbReference type="Gene3D" id="3.30.420.110">
    <property type="entry name" value="MutS, connector domain"/>
    <property type="match status" value="1"/>
</dbReference>
<dbReference type="SMART" id="SM00534">
    <property type="entry name" value="MUTSac"/>
    <property type="match status" value="1"/>
</dbReference>
<organism evidence="8 9">
    <name type="scientific">Scleroderma citrinum Foug A</name>
    <dbReference type="NCBI Taxonomy" id="1036808"/>
    <lineage>
        <taxon>Eukaryota</taxon>
        <taxon>Fungi</taxon>
        <taxon>Dikarya</taxon>
        <taxon>Basidiomycota</taxon>
        <taxon>Agaricomycotina</taxon>
        <taxon>Agaricomycetes</taxon>
        <taxon>Agaricomycetidae</taxon>
        <taxon>Boletales</taxon>
        <taxon>Sclerodermatineae</taxon>
        <taxon>Sclerodermataceae</taxon>
        <taxon>Scleroderma</taxon>
    </lineage>
</organism>
<evidence type="ECO:0000256" key="5">
    <source>
        <dbReference type="ARBA" id="ARBA00023125"/>
    </source>
</evidence>
<name>A0A0C3EFQ4_9AGAM</name>